<gene>
    <name evidence="2" type="ORF">AVEN_248627_1</name>
</gene>
<keyword evidence="3" id="KW-1185">Reference proteome</keyword>
<dbReference type="Proteomes" id="UP000499080">
    <property type="component" value="Unassembled WGS sequence"/>
</dbReference>
<organism evidence="2 3">
    <name type="scientific">Araneus ventricosus</name>
    <name type="common">Orbweaver spider</name>
    <name type="synonym">Epeira ventricosa</name>
    <dbReference type="NCBI Taxonomy" id="182803"/>
    <lineage>
        <taxon>Eukaryota</taxon>
        <taxon>Metazoa</taxon>
        <taxon>Ecdysozoa</taxon>
        <taxon>Arthropoda</taxon>
        <taxon>Chelicerata</taxon>
        <taxon>Arachnida</taxon>
        <taxon>Araneae</taxon>
        <taxon>Araneomorphae</taxon>
        <taxon>Entelegynae</taxon>
        <taxon>Araneoidea</taxon>
        <taxon>Araneidae</taxon>
        <taxon>Araneus</taxon>
    </lineage>
</organism>
<accession>A0A4Y2RDX9</accession>
<dbReference type="AlphaFoldDB" id="A0A4Y2RDX9"/>
<reference evidence="2 3" key="1">
    <citation type="journal article" date="2019" name="Sci. Rep.">
        <title>Orb-weaving spider Araneus ventricosus genome elucidates the spidroin gene catalogue.</title>
        <authorList>
            <person name="Kono N."/>
            <person name="Nakamura H."/>
            <person name="Ohtoshi R."/>
            <person name="Moran D.A.P."/>
            <person name="Shinohara A."/>
            <person name="Yoshida Y."/>
            <person name="Fujiwara M."/>
            <person name="Mori M."/>
            <person name="Tomita M."/>
            <person name="Arakawa K."/>
        </authorList>
    </citation>
    <scope>NUCLEOTIDE SEQUENCE [LARGE SCALE GENOMIC DNA]</scope>
</reference>
<protein>
    <submittedName>
        <fullName evidence="2">Uncharacterized protein</fullName>
    </submittedName>
</protein>
<keyword evidence="1" id="KW-0472">Membrane</keyword>
<comment type="caution">
    <text evidence="2">The sequence shown here is derived from an EMBL/GenBank/DDBJ whole genome shotgun (WGS) entry which is preliminary data.</text>
</comment>
<name>A0A4Y2RDX9_ARAVE</name>
<sequence length="119" mass="13074">MYSLKSIFSPSGQLAQWLRLLPEPGGLDSIGLCFGTVFSIISTVSLHVRNLLQVRFMVTSGAFVDLQSLLQADILSNKFVASLLAQTKFYLGCWALWDSALLTTHEQGSSARTRLFATC</sequence>
<evidence type="ECO:0000256" key="1">
    <source>
        <dbReference type="SAM" id="Phobius"/>
    </source>
</evidence>
<dbReference type="EMBL" id="BGPR01144360">
    <property type="protein sequence ID" value="GBN73984.1"/>
    <property type="molecule type" value="Genomic_DNA"/>
</dbReference>
<keyword evidence="1" id="KW-1133">Transmembrane helix</keyword>
<evidence type="ECO:0000313" key="3">
    <source>
        <dbReference type="Proteomes" id="UP000499080"/>
    </source>
</evidence>
<evidence type="ECO:0000313" key="2">
    <source>
        <dbReference type="EMBL" id="GBN73984.1"/>
    </source>
</evidence>
<keyword evidence="1" id="KW-0812">Transmembrane</keyword>
<feature type="transmembrane region" description="Helical" evidence="1">
    <location>
        <begin position="29"/>
        <end position="48"/>
    </location>
</feature>
<proteinExistence type="predicted"/>